<dbReference type="Gene3D" id="1.25.40.10">
    <property type="entry name" value="Tetratricopeptide repeat domain"/>
    <property type="match status" value="1"/>
</dbReference>
<gene>
    <name evidence="1" type="ORF">METZ01_LOCUS255238</name>
</gene>
<dbReference type="EMBL" id="UINC01069194">
    <property type="protein sequence ID" value="SVC02384.1"/>
    <property type="molecule type" value="Genomic_DNA"/>
</dbReference>
<evidence type="ECO:0000313" key="1">
    <source>
        <dbReference type="EMBL" id="SVC02384.1"/>
    </source>
</evidence>
<proteinExistence type="predicted"/>
<dbReference type="InterPro" id="IPR011990">
    <property type="entry name" value="TPR-like_helical_dom_sf"/>
</dbReference>
<sequence length="193" mass="21454">MIYSLHMWKQLPITLLAMVVWLVGCDSGSSSISSLPKSALDEREGIAYEHGSNTPYSGSLSKKYPNGQISTETVYTNGLKLLQRSWFTNGTMKSEFRFYNGQLAIRRSWKMDGEPQSWGQEGLSTAQLQRALNLIEGKDVQQDFVQGYVWVFAAATNGHPQARMFLANTPPGMTQANMDAAKAIANRLLTPEN</sequence>
<organism evidence="1">
    <name type="scientific">marine metagenome</name>
    <dbReference type="NCBI Taxonomy" id="408172"/>
    <lineage>
        <taxon>unclassified sequences</taxon>
        <taxon>metagenomes</taxon>
        <taxon>ecological metagenomes</taxon>
    </lineage>
</organism>
<protein>
    <submittedName>
        <fullName evidence="1">Uncharacterized protein</fullName>
    </submittedName>
</protein>
<dbReference type="AlphaFoldDB" id="A0A382IRD2"/>
<accession>A0A382IRD2</accession>
<feature type="non-terminal residue" evidence="1">
    <location>
        <position position="193"/>
    </location>
</feature>
<name>A0A382IRD2_9ZZZZ</name>
<reference evidence="1" key="1">
    <citation type="submission" date="2018-05" db="EMBL/GenBank/DDBJ databases">
        <authorList>
            <person name="Lanie J.A."/>
            <person name="Ng W.-L."/>
            <person name="Kazmierczak K.M."/>
            <person name="Andrzejewski T.M."/>
            <person name="Davidsen T.M."/>
            <person name="Wayne K.J."/>
            <person name="Tettelin H."/>
            <person name="Glass J.I."/>
            <person name="Rusch D."/>
            <person name="Podicherti R."/>
            <person name="Tsui H.-C.T."/>
            <person name="Winkler M.E."/>
        </authorList>
    </citation>
    <scope>NUCLEOTIDE SEQUENCE</scope>
</reference>